<feature type="domain" description="Peptidase M14" evidence="9">
    <location>
        <begin position="1"/>
        <end position="316"/>
    </location>
</feature>
<gene>
    <name evidence="10" type="ORF">PEVE_00024306</name>
</gene>
<dbReference type="EMBL" id="CALNXI010003249">
    <property type="protein sequence ID" value="CAH3192663.1"/>
    <property type="molecule type" value="Genomic_DNA"/>
</dbReference>
<comment type="similarity">
    <text evidence="2 7">Belongs to the peptidase M14 family.</text>
</comment>
<comment type="caution">
    <text evidence="10">The sequence shown here is derived from an EMBL/GenBank/DDBJ whole genome shotgun (WGS) entry which is preliminary data.</text>
</comment>
<dbReference type="Proteomes" id="UP001159427">
    <property type="component" value="Unassembled WGS sequence"/>
</dbReference>
<evidence type="ECO:0000256" key="7">
    <source>
        <dbReference type="PROSITE-ProRule" id="PRU01379"/>
    </source>
</evidence>
<evidence type="ECO:0000259" key="9">
    <source>
        <dbReference type="PROSITE" id="PS52035"/>
    </source>
</evidence>
<name>A0ABN8SM27_9CNID</name>
<reference evidence="10 11" key="1">
    <citation type="submission" date="2022-05" db="EMBL/GenBank/DDBJ databases">
        <authorList>
            <consortium name="Genoscope - CEA"/>
            <person name="William W."/>
        </authorList>
    </citation>
    <scope>NUCLEOTIDE SEQUENCE [LARGE SCALE GENOMIC DNA]</scope>
</reference>
<evidence type="ECO:0000256" key="5">
    <source>
        <dbReference type="ARBA" id="ARBA00022833"/>
    </source>
</evidence>
<proteinExistence type="inferred from homology"/>
<feature type="signal peptide" evidence="8">
    <location>
        <begin position="1"/>
        <end position="19"/>
    </location>
</feature>
<dbReference type="SUPFAM" id="SSF53187">
    <property type="entry name" value="Zn-dependent exopeptidases"/>
    <property type="match status" value="1"/>
</dbReference>
<dbReference type="SMART" id="SM00631">
    <property type="entry name" value="Zn_pept"/>
    <property type="match status" value="1"/>
</dbReference>
<keyword evidence="11" id="KW-1185">Reference proteome</keyword>
<evidence type="ECO:0000256" key="3">
    <source>
        <dbReference type="ARBA" id="ARBA00022670"/>
    </source>
</evidence>
<sequence length="318" mass="36549">MPLVLIVSVILLQTSVIRSEEVLDDDVRMPDERKTRSIDENWHSTYHNLDEILEKLKEMNRTYDNADLFSLGKSHEGRQMYAIKISSQYGLMSTVTEMLDKMDVVILPVMNVDGYYYSRKHSSNSFARNWPKNRNILCIRGRCFRQGVDLDRNFGYAWGYINPSHPETQEPKSNIYRGNHAFSEPETRNVRGYLQSLGGKLKGFLDFQDRGRRQWQMPWRYTFTNSPDHDIQKKAGLEAAKAIYKVGYRHAYQSCCQASFRDGGPAGGGSVDWVYGQLGVKYSYAVSMQDRSGRGERFVYVGKGLLEGVKAFVKAMQL</sequence>
<keyword evidence="6" id="KW-0482">Metalloprotease</keyword>
<evidence type="ECO:0000256" key="2">
    <source>
        <dbReference type="ARBA" id="ARBA00005988"/>
    </source>
</evidence>
<accession>A0ABN8SM27</accession>
<keyword evidence="3" id="KW-0645">Protease</keyword>
<comment type="cofactor">
    <cofactor evidence="1">
        <name>Zn(2+)</name>
        <dbReference type="ChEBI" id="CHEBI:29105"/>
    </cofactor>
</comment>
<dbReference type="PANTHER" id="PTHR11705:SF143">
    <property type="entry name" value="SLL0236 PROTEIN"/>
    <property type="match status" value="1"/>
</dbReference>
<evidence type="ECO:0000256" key="1">
    <source>
        <dbReference type="ARBA" id="ARBA00001947"/>
    </source>
</evidence>
<evidence type="ECO:0000256" key="6">
    <source>
        <dbReference type="ARBA" id="ARBA00023049"/>
    </source>
</evidence>
<comment type="caution">
    <text evidence="7">Lacks conserved residue(s) required for the propagation of feature annotation.</text>
</comment>
<dbReference type="PROSITE" id="PS52035">
    <property type="entry name" value="PEPTIDASE_M14"/>
    <property type="match status" value="1"/>
</dbReference>
<keyword evidence="4" id="KW-0378">Hydrolase</keyword>
<evidence type="ECO:0000313" key="11">
    <source>
        <dbReference type="Proteomes" id="UP001159427"/>
    </source>
</evidence>
<evidence type="ECO:0000256" key="8">
    <source>
        <dbReference type="SAM" id="SignalP"/>
    </source>
</evidence>
<feature type="chain" id="PRO_5045941217" description="Peptidase M14 domain-containing protein" evidence="8">
    <location>
        <begin position="20"/>
        <end position="318"/>
    </location>
</feature>
<evidence type="ECO:0000313" key="10">
    <source>
        <dbReference type="EMBL" id="CAH3192663.1"/>
    </source>
</evidence>
<dbReference type="InterPro" id="IPR000834">
    <property type="entry name" value="Peptidase_M14"/>
</dbReference>
<dbReference type="Pfam" id="PF00246">
    <property type="entry name" value="Peptidase_M14"/>
    <property type="match status" value="1"/>
</dbReference>
<keyword evidence="5" id="KW-0862">Zinc</keyword>
<evidence type="ECO:0000256" key="4">
    <source>
        <dbReference type="ARBA" id="ARBA00022801"/>
    </source>
</evidence>
<dbReference type="Gene3D" id="3.40.630.10">
    <property type="entry name" value="Zn peptidases"/>
    <property type="match status" value="2"/>
</dbReference>
<keyword evidence="8" id="KW-0732">Signal</keyword>
<organism evidence="10 11">
    <name type="scientific">Porites evermanni</name>
    <dbReference type="NCBI Taxonomy" id="104178"/>
    <lineage>
        <taxon>Eukaryota</taxon>
        <taxon>Metazoa</taxon>
        <taxon>Cnidaria</taxon>
        <taxon>Anthozoa</taxon>
        <taxon>Hexacorallia</taxon>
        <taxon>Scleractinia</taxon>
        <taxon>Fungiina</taxon>
        <taxon>Poritidae</taxon>
        <taxon>Porites</taxon>
    </lineage>
</organism>
<dbReference type="PANTHER" id="PTHR11705">
    <property type="entry name" value="PROTEASE FAMILY M14 CARBOXYPEPTIDASE A,B"/>
    <property type="match status" value="1"/>
</dbReference>
<protein>
    <recommendedName>
        <fullName evidence="9">Peptidase M14 domain-containing protein</fullName>
    </recommendedName>
</protein>